<dbReference type="EMBL" id="JBGEDP010000001">
    <property type="protein sequence ID" value="MEY8015969.1"/>
    <property type="molecule type" value="Genomic_DNA"/>
</dbReference>
<keyword evidence="3" id="KW-1185">Reference proteome</keyword>
<dbReference type="Gene3D" id="3.10.450.50">
    <property type="match status" value="1"/>
</dbReference>
<evidence type="ECO:0000259" key="1">
    <source>
        <dbReference type="Pfam" id="PF13577"/>
    </source>
</evidence>
<name>A0ABV4C0B3_9MYCO</name>
<proteinExistence type="predicted"/>
<dbReference type="InterPro" id="IPR037401">
    <property type="entry name" value="SnoaL-like"/>
</dbReference>
<dbReference type="Proteomes" id="UP001564760">
    <property type="component" value="Unassembled WGS sequence"/>
</dbReference>
<dbReference type="CDD" id="cd00531">
    <property type="entry name" value="NTF2_like"/>
    <property type="match status" value="1"/>
</dbReference>
<evidence type="ECO:0000313" key="3">
    <source>
        <dbReference type="Proteomes" id="UP001564760"/>
    </source>
</evidence>
<gene>
    <name evidence="2" type="ORF">AB8998_13600</name>
</gene>
<sequence length="148" mass="16352">MDADRVRLLVDERDVERALTKLARAMDDRDWAAMAEILAADAQGDFGAGRLHGSAAIIEMIRGFLDNCGPTQHLLGNVVIDVDGNTATSRAYIHDVHLSADANPSARFYTLGDYRDTWQRCSDGAWCLTERVKFNRAHVGSLDVFGGW</sequence>
<evidence type="ECO:0000313" key="2">
    <source>
        <dbReference type="EMBL" id="MEY8015969.1"/>
    </source>
</evidence>
<dbReference type="Pfam" id="PF13577">
    <property type="entry name" value="SnoaL_4"/>
    <property type="match status" value="1"/>
</dbReference>
<feature type="domain" description="SnoaL-like" evidence="1">
    <location>
        <begin position="9"/>
        <end position="131"/>
    </location>
</feature>
<comment type="caution">
    <text evidence="2">The sequence shown here is derived from an EMBL/GenBank/DDBJ whole genome shotgun (WGS) entry which is preliminary data.</text>
</comment>
<dbReference type="RefSeq" id="WP_369738398.1">
    <property type="nucleotide sequence ID" value="NZ_JBGEDP010000001.1"/>
</dbReference>
<accession>A0ABV4C0B3</accession>
<dbReference type="InterPro" id="IPR032710">
    <property type="entry name" value="NTF2-like_dom_sf"/>
</dbReference>
<organism evidence="2 3">
    <name type="scientific">Mycobacterium servetii</name>
    <dbReference type="NCBI Taxonomy" id="3237418"/>
    <lineage>
        <taxon>Bacteria</taxon>
        <taxon>Bacillati</taxon>
        <taxon>Actinomycetota</taxon>
        <taxon>Actinomycetes</taxon>
        <taxon>Mycobacteriales</taxon>
        <taxon>Mycobacteriaceae</taxon>
        <taxon>Mycobacterium</taxon>
    </lineage>
</organism>
<reference evidence="2 3" key="1">
    <citation type="submission" date="2024-08" db="EMBL/GenBank/DDBJ databases">
        <title>Mycobacterium servetensis sp. nov., a novel rapid-growing mycobacterial species recovered from a human patient in Zaragoza, Spain.</title>
        <authorList>
            <person name="Tristancho-Baro A.I."/>
            <person name="Buenestado-Serrano S."/>
            <person name="Garcia De Viedma D."/>
            <person name="Milagro-Beamonte A."/>
            <person name="Burillo N."/>
            <person name="Sanz S."/>
            <person name="Lopez-Calleja A.I."/>
            <person name="Penas-Utrilla D."/>
            <person name="Guardingo M."/>
            <person name="Garcia M.J."/>
            <person name="Vinuelas-Bayon J."/>
        </authorList>
    </citation>
    <scope>NUCLEOTIDE SEQUENCE [LARGE SCALE GENOMIC DNA]</scope>
    <source>
        <strain evidence="3">HUMS_12744610</strain>
    </source>
</reference>
<protein>
    <submittedName>
        <fullName evidence="2">Nuclear transport factor 2 family protein</fullName>
    </submittedName>
</protein>
<dbReference type="SUPFAM" id="SSF54427">
    <property type="entry name" value="NTF2-like"/>
    <property type="match status" value="1"/>
</dbReference>